<evidence type="ECO:0000259" key="9">
    <source>
        <dbReference type="Pfam" id="PF01578"/>
    </source>
</evidence>
<feature type="transmembrane region" description="Helical" evidence="8">
    <location>
        <begin position="49"/>
        <end position="69"/>
    </location>
</feature>
<evidence type="ECO:0000256" key="8">
    <source>
        <dbReference type="SAM" id="Phobius"/>
    </source>
</evidence>
<reference evidence="11" key="1">
    <citation type="submission" date="2017-05" db="EMBL/GenBank/DDBJ databases">
        <authorList>
            <person name="Kirkegaard R."/>
            <person name="Mcilroy J S."/>
        </authorList>
    </citation>
    <scope>NUCLEOTIDE SEQUENCE [LARGE SCALE GENOMIC DNA]</scope>
</reference>
<dbReference type="RefSeq" id="WP_087863009.1">
    <property type="nucleotide sequence ID" value="NZ_LT859958.1"/>
</dbReference>
<evidence type="ECO:0000313" key="11">
    <source>
        <dbReference type="Proteomes" id="UP000195514"/>
    </source>
</evidence>
<dbReference type="GO" id="GO:0020037">
    <property type="term" value="F:heme binding"/>
    <property type="evidence" value="ECO:0007669"/>
    <property type="project" value="InterPro"/>
</dbReference>
<feature type="transmembrane region" description="Helical" evidence="8">
    <location>
        <begin position="7"/>
        <end position="29"/>
    </location>
</feature>
<accession>A0A1Y6K690</accession>
<feature type="transmembrane region" description="Helical" evidence="8">
    <location>
        <begin position="143"/>
        <end position="163"/>
    </location>
</feature>
<comment type="subcellular location">
    <subcellularLocation>
        <location evidence="1">Membrane</location>
        <topology evidence="1">Multi-pass membrane protein</topology>
    </subcellularLocation>
</comment>
<keyword evidence="4 8" id="KW-0812">Transmembrane</keyword>
<proteinExistence type="inferred from homology"/>
<gene>
    <name evidence="10" type="primary">ccmC</name>
    <name evidence="10" type="ORF">CFX1CAM_2157</name>
</gene>
<comment type="similarity">
    <text evidence="2">Belongs to the CcmC/CycZ/HelC family.</text>
</comment>
<protein>
    <recommendedName>
        <fullName evidence="3">Heme exporter protein C</fullName>
    </recommendedName>
</protein>
<dbReference type="Pfam" id="PF01578">
    <property type="entry name" value="Cytochrom_C_asm"/>
    <property type="match status" value="1"/>
</dbReference>
<feature type="transmembrane region" description="Helical" evidence="8">
    <location>
        <begin position="81"/>
        <end position="101"/>
    </location>
</feature>
<dbReference type="KEGG" id="abat:CFX1CAM_2157"/>
<evidence type="ECO:0000256" key="6">
    <source>
        <dbReference type="ARBA" id="ARBA00022989"/>
    </source>
</evidence>
<dbReference type="PANTHER" id="PTHR30071">
    <property type="entry name" value="HEME EXPORTER PROTEIN C"/>
    <property type="match status" value="1"/>
</dbReference>
<feature type="transmembrane region" description="Helical" evidence="8">
    <location>
        <begin position="190"/>
        <end position="210"/>
    </location>
</feature>
<evidence type="ECO:0000256" key="5">
    <source>
        <dbReference type="ARBA" id="ARBA00022748"/>
    </source>
</evidence>
<dbReference type="InterPro" id="IPR002541">
    <property type="entry name" value="Cyt_c_assembly"/>
</dbReference>
<evidence type="ECO:0000256" key="1">
    <source>
        <dbReference type="ARBA" id="ARBA00004141"/>
    </source>
</evidence>
<evidence type="ECO:0000256" key="4">
    <source>
        <dbReference type="ARBA" id="ARBA00022692"/>
    </source>
</evidence>
<dbReference type="GO" id="GO:0015232">
    <property type="term" value="F:heme transmembrane transporter activity"/>
    <property type="evidence" value="ECO:0007669"/>
    <property type="project" value="InterPro"/>
</dbReference>
<sequence>MPKKPVALVVLDLLSLILVPLAMLIIIVYTPVEVVMGPVQKVFYFHISAAWAGMVCFILGAVGGAGYLLTRRIRWDWLSSAAIEVGLVFSIIAIFSGMIWARPIWNTWWVWDPRLTTTAIMTLIYLAYFILRAGVSTPEAQARLGAVFAILAALTVPLTFFSIRLFRTIHPVVIAPADRTGGAFSMSPRMLNTLLLSLLVFTVLLVDLVWRRVRLAQLEFEMTREVE</sequence>
<keyword evidence="5" id="KW-0201">Cytochrome c-type biogenesis</keyword>
<dbReference type="EMBL" id="LT859958">
    <property type="protein sequence ID" value="SMX55222.1"/>
    <property type="molecule type" value="Genomic_DNA"/>
</dbReference>
<dbReference type="OrthoDB" id="9814290at2"/>
<feature type="domain" description="Cytochrome c assembly protein" evidence="9">
    <location>
        <begin position="15"/>
        <end position="170"/>
    </location>
</feature>
<evidence type="ECO:0000256" key="2">
    <source>
        <dbReference type="ARBA" id="ARBA00005840"/>
    </source>
</evidence>
<dbReference type="GO" id="GO:0005886">
    <property type="term" value="C:plasma membrane"/>
    <property type="evidence" value="ECO:0007669"/>
    <property type="project" value="TreeGrafter"/>
</dbReference>
<feature type="transmembrane region" description="Helical" evidence="8">
    <location>
        <begin position="113"/>
        <end position="131"/>
    </location>
</feature>
<evidence type="ECO:0000256" key="7">
    <source>
        <dbReference type="ARBA" id="ARBA00023136"/>
    </source>
</evidence>
<dbReference type="AlphaFoldDB" id="A0A1Y6K690"/>
<keyword evidence="11" id="KW-1185">Reference proteome</keyword>
<dbReference type="PANTHER" id="PTHR30071:SF1">
    <property type="entry name" value="CYTOCHROME B_B6 PROTEIN-RELATED"/>
    <property type="match status" value="1"/>
</dbReference>
<keyword evidence="6 8" id="KW-1133">Transmembrane helix</keyword>
<dbReference type="GO" id="GO:0017004">
    <property type="term" value="P:cytochrome complex assembly"/>
    <property type="evidence" value="ECO:0007669"/>
    <property type="project" value="UniProtKB-KW"/>
</dbReference>
<keyword evidence="7 8" id="KW-0472">Membrane</keyword>
<dbReference type="InterPro" id="IPR045062">
    <property type="entry name" value="Cyt_c_biogenesis_CcsA/CcmC"/>
</dbReference>
<dbReference type="Proteomes" id="UP000195514">
    <property type="component" value="Chromosome I"/>
</dbReference>
<evidence type="ECO:0000256" key="3">
    <source>
        <dbReference type="ARBA" id="ARBA00016463"/>
    </source>
</evidence>
<organism evidence="10 11">
    <name type="scientific">Candidatus Brevifilum fermentans</name>
    <dbReference type="NCBI Taxonomy" id="1986204"/>
    <lineage>
        <taxon>Bacteria</taxon>
        <taxon>Bacillati</taxon>
        <taxon>Chloroflexota</taxon>
        <taxon>Anaerolineae</taxon>
        <taxon>Anaerolineales</taxon>
        <taxon>Anaerolineaceae</taxon>
        <taxon>Candidatus Brevifilum</taxon>
    </lineage>
</organism>
<dbReference type="InterPro" id="IPR003557">
    <property type="entry name" value="Cyt_c_biogenesis_CcmC"/>
</dbReference>
<dbReference type="PRINTS" id="PR01386">
    <property type="entry name" value="CCMCBIOGNSIS"/>
</dbReference>
<name>A0A1Y6K690_9CHLR</name>
<evidence type="ECO:0000313" key="10">
    <source>
        <dbReference type="EMBL" id="SMX55222.1"/>
    </source>
</evidence>